<reference evidence="1" key="1">
    <citation type="submission" date="2023-01" db="EMBL/GenBank/DDBJ databases">
        <title>Human gut microbiome strain richness.</title>
        <authorList>
            <person name="Chen-Liaw A."/>
        </authorList>
    </citation>
    <scope>NUCLEOTIDE SEQUENCE</scope>
    <source>
        <strain evidence="1">D59st1_B8_D59t2_181005</strain>
    </source>
</reference>
<proteinExistence type="predicted"/>
<protein>
    <submittedName>
        <fullName evidence="1">DUF2461 family protein</fullName>
    </submittedName>
</protein>
<dbReference type="EMBL" id="JAQMLS010000008">
    <property type="protein sequence ID" value="MDB8742706.1"/>
    <property type="molecule type" value="Genomic_DNA"/>
</dbReference>
<dbReference type="AlphaFoldDB" id="A0AAW6E179"/>
<gene>
    <name evidence="1" type="ORF">PNV70_11600</name>
</gene>
<dbReference type="Pfam" id="PF09365">
    <property type="entry name" value="DUF2461"/>
    <property type="match status" value="1"/>
</dbReference>
<sequence length="156" mass="18195">MLIPSYSAFLRFSDFAWRATKSEYHPMPEFYFYISTHGFGYGCGYYKTDRESMDEMRAMILAGAQEYKKAHKALKDNSKFVLFGDEYKRDHFPNASREDALWLNKKDIGVSFDSEDPKLLFNVNLLDTVCGDLASLGDVYRFFMRAEDNILQKKVK</sequence>
<dbReference type="InterPro" id="IPR012808">
    <property type="entry name" value="CHP02453"/>
</dbReference>
<comment type="caution">
    <text evidence="1">The sequence shown here is derived from an EMBL/GenBank/DDBJ whole genome shotgun (WGS) entry which is preliminary data.</text>
</comment>
<evidence type="ECO:0000313" key="2">
    <source>
        <dbReference type="Proteomes" id="UP001211421"/>
    </source>
</evidence>
<accession>A0AAW6E179</accession>
<evidence type="ECO:0000313" key="1">
    <source>
        <dbReference type="EMBL" id="MDB8742706.1"/>
    </source>
</evidence>
<dbReference type="RefSeq" id="WP_207741411.1">
    <property type="nucleotide sequence ID" value="NZ_JADMNX010000008.1"/>
</dbReference>
<dbReference type="Proteomes" id="UP001211421">
    <property type="component" value="Unassembled WGS sequence"/>
</dbReference>
<name>A0AAW6E179_9FIRM</name>
<organism evidence="1 2">
    <name type="scientific">Ruminococcus bicirculans</name>
    <name type="common">ex Wegman et al. 2014</name>
    <dbReference type="NCBI Taxonomy" id="1160721"/>
    <lineage>
        <taxon>Bacteria</taxon>
        <taxon>Bacillati</taxon>
        <taxon>Bacillota</taxon>
        <taxon>Clostridia</taxon>
        <taxon>Eubacteriales</taxon>
        <taxon>Oscillospiraceae</taxon>
        <taxon>Ruminococcus</taxon>
    </lineage>
</organism>